<keyword evidence="2" id="KW-0217">Developmental protein</keyword>
<dbReference type="GO" id="GO:0009733">
    <property type="term" value="P:response to auxin"/>
    <property type="evidence" value="ECO:0007669"/>
    <property type="project" value="InterPro"/>
</dbReference>
<evidence type="ECO:0000313" key="6">
    <source>
        <dbReference type="Proteomes" id="UP000325315"/>
    </source>
</evidence>
<dbReference type="AlphaFoldDB" id="A0A5B6WLT2"/>
<comment type="caution">
    <text evidence="5">The sequence shown here is derived from an EMBL/GenBank/DDBJ whole genome shotgun (WGS) entry which is preliminary data.</text>
</comment>
<dbReference type="Proteomes" id="UP000325315">
    <property type="component" value="Unassembled WGS sequence"/>
</dbReference>
<name>A0A5B6WLT2_9ROSI</name>
<evidence type="ECO:0000256" key="1">
    <source>
        <dbReference type="ARBA" id="ARBA00006974"/>
    </source>
</evidence>
<gene>
    <name evidence="5" type="ORF">EPI10_004505</name>
</gene>
<feature type="region of interest" description="Disordered" evidence="4">
    <location>
        <begin position="1"/>
        <end position="23"/>
    </location>
</feature>
<feature type="compositionally biased region" description="Polar residues" evidence="4">
    <location>
        <begin position="12"/>
        <end position="23"/>
    </location>
</feature>
<evidence type="ECO:0000313" key="5">
    <source>
        <dbReference type="EMBL" id="KAA3482244.1"/>
    </source>
</evidence>
<evidence type="ECO:0000256" key="3">
    <source>
        <dbReference type="ARBA" id="ARBA00022604"/>
    </source>
</evidence>
<keyword evidence="6" id="KW-1185">Reference proteome</keyword>
<evidence type="ECO:0000256" key="2">
    <source>
        <dbReference type="ARBA" id="ARBA00022473"/>
    </source>
</evidence>
<dbReference type="OrthoDB" id="1936278at2759"/>
<dbReference type="Pfam" id="PF02519">
    <property type="entry name" value="Auxin_inducible"/>
    <property type="match status" value="1"/>
</dbReference>
<proteinExistence type="inferred from homology"/>
<dbReference type="PANTHER" id="PTHR31175">
    <property type="entry name" value="AUXIN-RESPONSIVE FAMILY PROTEIN"/>
    <property type="match status" value="1"/>
</dbReference>
<sequence>MAAIRRKRITLPGSTLDNDTNSCSTSTAVEKGHFVVYSADQKRFVLPLEFIQSPFSSAQHNESSSVS</sequence>
<organism evidence="5 6">
    <name type="scientific">Gossypium australe</name>
    <dbReference type="NCBI Taxonomy" id="47621"/>
    <lineage>
        <taxon>Eukaryota</taxon>
        <taxon>Viridiplantae</taxon>
        <taxon>Streptophyta</taxon>
        <taxon>Embryophyta</taxon>
        <taxon>Tracheophyta</taxon>
        <taxon>Spermatophyta</taxon>
        <taxon>Magnoliopsida</taxon>
        <taxon>eudicotyledons</taxon>
        <taxon>Gunneridae</taxon>
        <taxon>Pentapetalae</taxon>
        <taxon>rosids</taxon>
        <taxon>malvids</taxon>
        <taxon>Malvales</taxon>
        <taxon>Malvaceae</taxon>
        <taxon>Malvoideae</taxon>
        <taxon>Gossypium</taxon>
    </lineage>
</organism>
<protein>
    <submittedName>
        <fullName evidence="5">Auxin-responsive protein SAUR62-like</fullName>
    </submittedName>
</protein>
<accession>A0A5B6WLT2</accession>
<evidence type="ECO:0000256" key="4">
    <source>
        <dbReference type="SAM" id="MobiDB-lite"/>
    </source>
</evidence>
<dbReference type="EMBL" id="SMMG02000002">
    <property type="protein sequence ID" value="KAA3482244.1"/>
    <property type="molecule type" value="Genomic_DNA"/>
</dbReference>
<keyword evidence="3" id="KW-0341">Growth regulation</keyword>
<comment type="similarity">
    <text evidence="1">Belongs to the ARG7 family.</text>
</comment>
<reference evidence="6" key="1">
    <citation type="journal article" date="2019" name="Plant Biotechnol. J.">
        <title>Genome sequencing of the Australian wild diploid species Gossypium australe highlights disease resistance and delayed gland morphogenesis.</title>
        <authorList>
            <person name="Cai Y."/>
            <person name="Cai X."/>
            <person name="Wang Q."/>
            <person name="Wang P."/>
            <person name="Zhang Y."/>
            <person name="Cai C."/>
            <person name="Xu Y."/>
            <person name="Wang K."/>
            <person name="Zhou Z."/>
            <person name="Wang C."/>
            <person name="Geng S."/>
            <person name="Li B."/>
            <person name="Dong Q."/>
            <person name="Hou Y."/>
            <person name="Wang H."/>
            <person name="Ai P."/>
            <person name="Liu Z."/>
            <person name="Yi F."/>
            <person name="Sun M."/>
            <person name="An G."/>
            <person name="Cheng J."/>
            <person name="Zhang Y."/>
            <person name="Shi Q."/>
            <person name="Xie Y."/>
            <person name="Shi X."/>
            <person name="Chang Y."/>
            <person name="Huang F."/>
            <person name="Chen Y."/>
            <person name="Hong S."/>
            <person name="Mi L."/>
            <person name="Sun Q."/>
            <person name="Zhang L."/>
            <person name="Zhou B."/>
            <person name="Peng R."/>
            <person name="Zhang X."/>
            <person name="Liu F."/>
        </authorList>
    </citation>
    <scope>NUCLEOTIDE SEQUENCE [LARGE SCALE GENOMIC DNA]</scope>
    <source>
        <strain evidence="6">cv. PA1801</strain>
    </source>
</reference>
<dbReference type="PANTHER" id="PTHR31175:SF65">
    <property type="entry name" value="AUXIN-RESPONSIVE PROTEIN SAUR66-LIKE"/>
    <property type="match status" value="1"/>
</dbReference>
<dbReference type="InterPro" id="IPR003676">
    <property type="entry name" value="SAUR_fam"/>
</dbReference>